<keyword evidence="2" id="KW-1185">Reference proteome</keyword>
<dbReference type="EMBL" id="JAWDGP010001927">
    <property type="protein sequence ID" value="KAK3786928.1"/>
    <property type="molecule type" value="Genomic_DNA"/>
</dbReference>
<organism evidence="1 2">
    <name type="scientific">Elysia crispata</name>
    <name type="common">lettuce slug</name>
    <dbReference type="NCBI Taxonomy" id="231223"/>
    <lineage>
        <taxon>Eukaryota</taxon>
        <taxon>Metazoa</taxon>
        <taxon>Spiralia</taxon>
        <taxon>Lophotrochozoa</taxon>
        <taxon>Mollusca</taxon>
        <taxon>Gastropoda</taxon>
        <taxon>Heterobranchia</taxon>
        <taxon>Euthyneura</taxon>
        <taxon>Panpulmonata</taxon>
        <taxon>Sacoglossa</taxon>
        <taxon>Placobranchoidea</taxon>
        <taxon>Plakobranchidae</taxon>
        <taxon>Elysia</taxon>
    </lineage>
</organism>
<dbReference type="Proteomes" id="UP001283361">
    <property type="component" value="Unassembled WGS sequence"/>
</dbReference>
<dbReference type="AlphaFoldDB" id="A0AAE1DZ55"/>
<gene>
    <name evidence="1" type="ORF">RRG08_037393</name>
</gene>
<sequence>MDGKRGNRATHLFPYSPEICVCSGIDVQRCNSEKSKAALTGTGRLAHGGSASYSGDDGEDGRGLFEANNEVGMEGGVGGGEGCTRMADDVCRGVRGSNAYKGYLFLSSLLMNG</sequence>
<comment type="caution">
    <text evidence="1">The sequence shown here is derived from an EMBL/GenBank/DDBJ whole genome shotgun (WGS) entry which is preliminary data.</text>
</comment>
<proteinExistence type="predicted"/>
<reference evidence="1" key="1">
    <citation type="journal article" date="2023" name="G3 (Bethesda)">
        <title>A reference genome for the long-term kleptoplast-retaining sea slug Elysia crispata morphotype clarki.</title>
        <authorList>
            <person name="Eastman K.E."/>
            <person name="Pendleton A.L."/>
            <person name="Shaikh M.A."/>
            <person name="Suttiyut T."/>
            <person name="Ogas R."/>
            <person name="Tomko P."/>
            <person name="Gavelis G."/>
            <person name="Widhalm J.R."/>
            <person name="Wisecaver J.H."/>
        </authorList>
    </citation>
    <scope>NUCLEOTIDE SEQUENCE</scope>
    <source>
        <strain evidence="1">ECLA1</strain>
    </source>
</reference>
<evidence type="ECO:0000313" key="2">
    <source>
        <dbReference type="Proteomes" id="UP001283361"/>
    </source>
</evidence>
<accession>A0AAE1DZ55</accession>
<name>A0AAE1DZ55_9GAST</name>
<protein>
    <submittedName>
        <fullName evidence="1">Uncharacterized protein</fullName>
    </submittedName>
</protein>
<evidence type="ECO:0000313" key="1">
    <source>
        <dbReference type="EMBL" id="KAK3786928.1"/>
    </source>
</evidence>